<name>A0A853PWI4_BACFG</name>
<protein>
    <recommendedName>
        <fullName evidence="3">HEPN domain-containing protein</fullName>
    </recommendedName>
</protein>
<dbReference type="EMBL" id="LIDT01000023">
    <property type="protein sequence ID" value="OCR31864.1"/>
    <property type="molecule type" value="Genomic_DNA"/>
</dbReference>
<dbReference type="RefSeq" id="WP_100717365.1">
    <property type="nucleotide sequence ID" value="NZ_LIDT01000023.1"/>
</dbReference>
<evidence type="ECO:0000313" key="1">
    <source>
        <dbReference type="EMBL" id="OCR31864.1"/>
    </source>
</evidence>
<accession>A0A853PWI4</accession>
<evidence type="ECO:0000313" key="2">
    <source>
        <dbReference type="Proteomes" id="UP000093197"/>
    </source>
</evidence>
<proteinExistence type="predicted"/>
<gene>
    <name evidence="1" type="ORF">AC094_18550</name>
</gene>
<comment type="caution">
    <text evidence="1">The sequence shown here is derived from an EMBL/GenBank/DDBJ whole genome shotgun (WGS) entry which is preliminary data.</text>
</comment>
<dbReference type="Proteomes" id="UP000093197">
    <property type="component" value="Unassembled WGS sequence"/>
</dbReference>
<sequence length="127" mass="14760">MKYKSEENFKAANLLITNNMYAASIHCSYYSCFQLSKYLLKALYDIDYATQESESSGKDSHYYVINEISNKIDPISHIAYIDYNSFIAKLKKLRKKADYSVEAILEEEAVKAYQWADKVMTILNTKH</sequence>
<reference evidence="1 2" key="1">
    <citation type="journal article" date="2016" name="PLoS ONE">
        <title>Genomic Diversity of Enterotoxigenic Strains of Bacteroides fragilis.</title>
        <authorList>
            <person name="Pierce J.V."/>
            <person name="Bernstein H.D."/>
        </authorList>
    </citation>
    <scope>NUCLEOTIDE SEQUENCE [LARGE SCALE GENOMIC DNA]</scope>
    <source>
        <strain evidence="1 2">20793-3</strain>
    </source>
</reference>
<dbReference type="AlphaFoldDB" id="A0A853PWI4"/>
<organism evidence="1 2">
    <name type="scientific">Bacteroides fragilis</name>
    <dbReference type="NCBI Taxonomy" id="817"/>
    <lineage>
        <taxon>Bacteria</taxon>
        <taxon>Pseudomonadati</taxon>
        <taxon>Bacteroidota</taxon>
        <taxon>Bacteroidia</taxon>
        <taxon>Bacteroidales</taxon>
        <taxon>Bacteroidaceae</taxon>
        <taxon>Bacteroides</taxon>
    </lineage>
</organism>
<evidence type="ECO:0008006" key="3">
    <source>
        <dbReference type="Google" id="ProtNLM"/>
    </source>
</evidence>
<dbReference type="Gene3D" id="1.20.120.330">
    <property type="entry name" value="Nucleotidyltransferases domain 2"/>
    <property type="match status" value="1"/>
</dbReference>